<evidence type="ECO:0000256" key="7">
    <source>
        <dbReference type="ARBA" id="ARBA00023235"/>
    </source>
</evidence>
<evidence type="ECO:0000256" key="2">
    <source>
        <dbReference type="ARBA" id="ARBA00002388"/>
    </source>
</evidence>
<evidence type="ECO:0000313" key="12">
    <source>
        <dbReference type="Proteomes" id="UP000317303"/>
    </source>
</evidence>
<evidence type="ECO:0000313" key="11">
    <source>
        <dbReference type="EMBL" id="TWH21743.1"/>
    </source>
</evidence>
<dbReference type="GO" id="GO:0006457">
    <property type="term" value="P:protein folding"/>
    <property type="evidence" value="ECO:0007669"/>
    <property type="project" value="InterPro"/>
</dbReference>
<feature type="binding site" evidence="8">
    <location>
        <begin position="89"/>
        <end position="90"/>
    </location>
    <ligand>
        <name>cyclosporin A</name>
        <dbReference type="ChEBI" id="CHEBI:4031"/>
    </ligand>
</feature>
<dbReference type="InterPro" id="IPR024936">
    <property type="entry name" value="Cyclophilin-type_PPIase"/>
</dbReference>
<dbReference type="CDD" id="cd00317">
    <property type="entry name" value="cyclophilin"/>
    <property type="match status" value="1"/>
</dbReference>
<feature type="binding site" evidence="8">
    <location>
        <begin position="115"/>
        <end position="120"/>
    </location>
    <ligand>
        <name>cyclosporin A</name>
        <dbReference type="ChEBI" id="CHEBI:4031"/>
    </ligand>
</feature>
<comment type="caution">
    <text evidence="11">The sequence shown here is derived from an EMBL/GenBank/DDBJ whole genome shotgun (WGS) entry which is preliminary data.</text>
</comment>
<name>A0A660CJE6_9PSEU</name>
<comment type="similarity">
    <text evidence="4 9">Belongs to the cyclophilin-type PPIase family.</text>
</comment>
<dbReference type="PROSITE" id="PS00170">
    <property type="entry name" value="CSA_PPIASE_1"/>
    <property type="match status" value="1"/>
</dbReference>
<comment type="catalytic activity">
    <reaction evidence="1 9">
        <text>[protein]-peptidylproline (omega=180) = [protein]-peptidylproline (omega=0)</text>
        <dbReference type="Rhea" id="RHEA:16237"/>
        <dbReference type="Rhea" id="RHEA-COMP:10747"/>
        <dbReference type="Rhea" id="RHEA-COMP:10748"/>
        <dbReference type="ChEBI" id="CHEBI:83833"/>
        <dbReference type="ChEBI" id="CHEBI:83834"/>
        <dbReference type="EC" id="5.2.1.8"/>
    </reaction>
</comment>
<dbReference type="PRINTS" id="PR00153">
    <property type="entry name" value="CSAPPISMRASE"/>
</dbReference>
<dbReference type="FunFam" id="2.40.100.10:FF:000028">
    <property type="entry name" value="Peptidyl-prolyl cis-trans isomerase"/>
    <property type="match status" value="1"/>
</dbReference>
<keyword evidence="5" id="KW-0963">Cytoplasm</keyword>
<comment type="subcellular location">
    <subcellularLocation>
        <location evidence="3">Cytoplasm</location>
    </subcellularLocation>
</comment>
<dbReference type="AlphaFoldDB" id="A0A660CJE6"/>
<dbReference type="RefSeq" id="WP_030530163.1">
    <property type="nucleotide sequence ID" value="NZ_JOIJ01000001.1"/>
</dbReference>
<dbReference type="GO" id="GO:0005737">
    <property type="term" value="C:cytoplasm"/>
    <property type="evidence" value="ECO:0007669"/>
    <property type="project" value="UniProtKB-SubCell"/>
</dbReference>
<feature type="domain" description="PPIase cyclophilin-type" evidence="10">
    <location>
        <begin position="21"/>
        <end position="182"/>
    </location>
</feature>
<keyword evidence="7 9" id="KW-0413">Isomerase</keyword>
<evidence type="ECO:0000256" key="3">
    <source>
        <dbReference type="ARBA" id="ARBA00004496"/>
    </source>
</evidence>
<dbReference type="InterPro" id="IPR029000">
    <property type="entry name" value="Cyclophilin-like_dom_sf"/>
</dbReference>
<sequence>MIRVTESNESVVGTKIKATLHTNRGDIAINLFPDHAPKTVANFVGLAEGTKEYTQPNAKGEKTGPFYDGAIFHRVIDGFMLQGGDPTGTGRGGPGYKFDDEFHPELQFNRPYLLAMANAGPGTNGSQFFITVAPTPHLNFKHTIFGEVADDSSRAVVDEIGRVATGPADKPLEDVVIESVEIERS</sequence>
<evidence type="ECO:0000256" key="9">
    <source>
        <dbReference type="RuleBase" id="RU363019"/>
    </source>
</evidence>
<evidence type="ECO:0000256" key="4">
    <source>
        <dbReference type="ARBA" id="ARBA00007365"/>
    </source>
</evidence>
<dbReference type="InterPro" id="IPR020892">
    <property type="entry name" value="Cyclophilin-type_PPIase_CS"/>
</dbReference>
<dbReference type="InterPro" id="IPR044666">
    <property type="entry name" value="Cyclophilin_A-like"/>
</dbReference>
<dbReference type="PANTHER" id="PTHR45625">
    <property type="entry name" value="PEPTIDYL-PROLYL CIS-TRANS ISOMERASE-RELATED"/>
    <property type="match status" value="1"/>
</dbReference>
<dbReference type="Proteomes" id="UP000317303">
    <property type="component" value="Unassembled WGS sequence"/>
</dbReference>
<organism evidence="11 12">
    <name type="scientific">Prauserella rugosa</name>
    <dbReference type="NCBI Taxonomy" id="43354"/>
    <lineage>
        <taxon>Bacteria</taxon>
        <taxon>Bacillati</taxon>
        <taxon>Actinomycetota</taxon>
        <taxon>Actinomycetes</taxon>
        <taxon>Pseudonocardiales</taxon>
        <taxon>Pseudonocardiaceae</taxon>
        <taxon>Prauserella</taxon>
    </lineage>
</organism>
<feature type="binding site" evidence="8">
    <location>
        <begin position="125"/>
        <end position="129"/>
    </location>
    <ligand>
        <name>cyclosporin A</name>
        <dbReference type="ChEBI" id="CHEBI:4031"/>
    </ligand>
</feature>
<dbReference type="InterPro" id="IPR002130">
    <property type="entry name" value="Cyclophilin-type_PPIase_dom"/>
</dbReference>
<gene>
    <name evidence="11" type="ORF">JD82_03611</name>
</gene>
<dbReference type="PROSITE" id="PS50072">
    <property type="entry name" value="CSA_PPIASE_2"/>
    <property type="match status" value="1"/>
</dbReference>
<keyword evidence="6 9" id="KW-0697">Rotamase</keyword>
<feature type="binding site" evidence="8">
    <location>
        <position position="141"/>
    </location>
    <ligand>
        <name>cyclosporin A</name>
        <dbReference type="ChEBI" id="CHEBI:4031"/>
    </ligand>
</feature>
<keyword evidence="12" id="KW-1185">Reference proteome</keyword>
<proteinExistence type="inferred from homology"/>
<dbReference type="OrthoDB" id="9807797at2"/>
<comment type="function">
    <text evidence="2 9">PPIases accelerate the folding of proteins. It catalyzes the cis-trans isomerization of proline imidic peptide bonds in oligopeptides.</text>
</comment>
<dbReference type="PANTHER" id="PTHR45625:SF4">
    <property type="entry name" value="PEPTIDYLPROLYL ISOMERASE DOMAIN AND WD REPEAT-CONTAINING PROTEIN 1"/>
    <property type="match status" value="1"/>
</dbReference>
<protein>
    <recommendedName>
        <fullName evidence="9">Peptidyl-prolyl cis-trans isomerase</fullName>
        <shortName evidence="9">PPIase</shortName>
        <ecNumber evidence="9">5.2.1.8</ecNumber>
    </recommendedName>
</protein>
<evidence type="ECO:0000256" key="6">
    <source>
        <dbReference type="ARBA" id="ARBA00023110"/>
    </source>
</evidence>
<dbReference type="EMBL" id="VLJV01000001">
    <property type="protein sequence ID" value="TWH21743.1"/>
    <property type="molecule type" value="Genomic_DNA"/>
</dbReference>
<evidence type="ECO:0000259" key="10">
    <source>
        <dbReference type="PROSITE" id="PS50072"/>
    </source>
</evidence>
<evidence type="ECO:0000256" key="8">
    <source>
        <dbReference type="PIRSR" id="PIRSR001467-1"/>
    </source>
</evidence>
<evidence type="ECO:0000256" key="1">
    <source>
        <dbReference type="ARBA" id="ARBA00000971"/>
    </source>
</evidence>
<reference evidence="11 12" key="1">
    <citation type="submission" date="2019-07" db="EMBL/GenBank/DDBJ databases">
        <title>R&amp;d 2014.</title>
        <authorList>
            <person name="Klenk H.-P."/>
        </authorList>
    </citation>
    <scope>NUCLEOTIDE SEQUENCE [LARGE SCALE GENOMIC DNA]</scope>
    <source>
        <strain evidence="11 12">DSM 43194</strain>
    </source>
</reference>
<evidence type="ECO:0000256" key="5">
    <source>
        <dbReference type="ARBA" id="ARBA00022490"/>
    </source>
</evidence>
<dbReference type="Pfam" id="PF00160">
    <property type="entry name" value="Pro_isomerase"/>
    <property type="match status" value="1"/>
</dbReference>
<accession>A0A660CJE6</accession>
<feature type="binding site" evidence="8">
    <location>
        <begin position="73"/>
        <end position="84"/>
    </location>
    <ligand>
        <name>cyclosporin A</name>
        <dbReference type="ChEBI" id="CHEBI:4031"/>
    </ligand>
</feature>
<dbReference type="PIRSF" id="PIRSF001467">
    <property type="entry name" value="Peptidylpro_ismrse"/>
    <property type="match status" value="1"/>
</dbReference>
<dbReference type="EC" id="5.2.1.8" evidence="9"/>
<dbReference type="GO" id="GO:0003755">
    <property type="term" value="F:peptidyl-prolyl cis-trans isomerase activity"/>
    <property type="evidence" value="ECO:0007669"/>
    <property type="project" value="UniProtKB-UniRule"/>
</dbReference>
<dbReference type="SUPFAM" id="SSF50891">
    <property type="entry name" value="Cyclophilin-like"/>
    <property type="match status" value="1"/>
</dbReference>
<feature type="binding site" evidence="8">
    <location>
        <position position="135"/>
    </location>
    <ligand>
        <name>cyclosporin A</name>
        <dbReference type="ChEBI" id="CHEBI:4031"/>
    </ligand>
</feature>
<dbReference type="Gene3D" id="2.40.100.10">
    <property type="entry name" value="Cyclophilin-like"/>
    <property type="match status" value="1"/>
</dbReference>